<reference evidence="2" key="2">
    <citation type="submission" date="2018-03" db="EMBL/GenBank/DDBJ databases">
        <title>The Triticum urartu genome reveals the dynamic nature of wheat genome evolution.</title>
        <authorList>
            <person name="Ling H."/>
            <person name="Ma B."/>
            <person name="Shi X."/>
            <person name="Liu H."/>
            <person name="Dong L."/>
            <person name="Sun H."/>
            <person name="Cao Y."/>
            <person name="Gao Q."/>
            <person name="Zheng S."/>
            <person name="Li Y."/>
            <person name="Yu Y."/>
            <person name="Du H."/>
            <person name="Qi M."/>
            <person name="Li Y."/>
            <person name="Yu H."/>
            <person name="Cui Y."/>
            <person name="Wang N."/>
            <person name="Chen C."/>
            <person name="Wu H."/>
            <person name="Zhao Y."/>
            <person name="Zhang J."/>
            <person name="Li Y."/>
            <person name="Zhou W."/>
            <person name="Zhang B."/>
            <person name="Hu W."/>
            <person name="Eijk M."/>
            <person name="Tang J."/>
            <person name="Witsenboer H."/>
            <person name="Zhao S."/>
            <person name="Li Z."/>
            <person name="Zhang A."/>
            <person name="Wang D."/>
            <person name="Liang C."/>
        </authorList>
    </citation>
    <scope>NUCLEOTIDE SEQUENCE [LARGE SCALE GENOMIC DNA]</scope>
    <source>
        <strain evidence="2">cv. G1812</strain>
    </source>
</reference>
<sequence>MSPSPGPDPGPEESVAGRTLRGSLERAGALAAELAAEAEEQARLARRLEDAHKVRMLACFASVGFAPARRAPFVEHVLILLLHVRRESGAVGRGAGREGAAARGAVGARGRARRRQAEGRRGRRPPQGADAGADRAGAATLQSPRRRAPTSAGTCVVRSNLRLIIRVVAPPHPVHLANVWELFCKLVNQHCIVPLPGCRIKYYTIALFSYFSKL</sequence>
<dbReference type="Gramene" id="TuG1812G0500003201.01.T02">
    <property type="protein sequence ID" value="TuG1812G0500003201.01.T02"/>
    <property type="gene ID" value="TuG1812G0500003201.01"/>
</dbReference>
<dbReference type="Proteomes" id="UP000015106">
    <property type="component" value="Chromosome 5"/>
</dbReference>
<reference evidence="3" key="1">
    <citation type="journal article" date="2013" name="Nature">
        <title>Draft genome of the wheat A-genome progenitor Triticum urartu.</title>
        <authorList>
            <person name="Ling H.Q."/>
            <person name="Zhao S."/>
            <person name="Liu D."/>
            <person name="Wang J."/>
            <person name="Sun H."/>
            <person name="Zhang C."/>
            <person name="Fan H."/>
            <person name="Li D."/>
            <person name="Dong L."/>
            <person name="Tao Y."/>
            <person name="Gao C."/>
            <person name="Wu H."/>
            <person name="Li Y."/>
            <person name="Cui Y."/>
            <person name="Guo X."/>
            <person name="Zheng S."/>
            <person name="Wang B."/>
            <person name="Yu K."/>
            <person name="Liang Q."/>
            <person name="Yang W."/>
            <person name="Lou X."/>
            <person name="Chen J."/>
            <person name="Feng M."/>
            <person name="Jian J."/>
            <person name="Zhang X."/>
            <person name="Luo G."/>
            <person name="Jiang Y."/>
            <person name="Liu J."/>
            <person name="Wang Z."/>
            <person name="Sha Y."/>
            <person name="Zhang B."/>
            <person name="Wu H."/>
            <person name="Tang D."/>
            <person name="Shen Q."/>
            <person name="Xue P."/>
            <person name="Zou S."/>
            <person name="Wang X."/>
            <person name="Liu X."/>
            <person name="Wang F."/>
            <person name="Yang Y."/>
            <person name="An X."/>
            <person name="Dong Z."/>
            <person name="Zhang K."/>
            <person name="Zhang X."/>
            <person name="Luo M.C."/>
            <person name="Dvorak J."/>
            <person name="Tong Y."/>
            <person name="Wang J."/>
            <person name="Yang H."/>
            <person name="Li Z."/>
            <person name="Wang D."/>
            <person name="Zhang A."/>
            <person name="Wang J."/>
        </authorList>
    </citation>
    <scope>NUCLEOTIDE SEQUENCE</scope>
    <source>
        <strain evidence="3">cv. G1812</strain>
    </source>
</reference>
<proteinExistence type="predicted"/>
<organism evidence="2 3">
    <name type="scientific">Triticum urartu</name>
    <name type="common">Red wild einkorn</name>
    <name type="synonym">Crithodium urartu</name>
    <dbReference type="NCBI Taxonomy" id="4572"/>
    <lineage>
        <taxon>Eukaryota</taxon>
        <taxon>Viridiplantae</taxon>
        <taxon>Streptophyta</taxon>
        <taxon>Embryophyta</taxon>
        <taxon>Tracheophyta</taxon>
        <taxon>Spermatophyta</taxon>
        <taxon>Magnoliopsida</taxon>
        <taxon>Liliopsida</taxon>
        <taxon>Poales</taxon>
        <taxon>Poaceae</taxon>
        <taxon>BOP clade</taxon>
        <taxon>Pooideae</taxon>
        <taxon>Triticodae</taxon>
        <taxon>Triticeae</taxon>
        <taxon>Triticinae</taxon>
        <taxon>Triticum</taxon>
    </lineage>
</organism>
<reference evidence="2" key="3">
    <citation type="submission" date="2022-06" db="UniProtKB">
        <authorList>
            <consortium name="EnsemblPlants"/>
        </authorList>
    </citation>
    <scope>IDENTIFICATION</scope>
</reference>
<accession>A0A8R7QE06</accession>
<keyword evidence="3" id="KW-1185">Reference proteome</keyword>
<name>A0A8R7QE06_TRIUA</name>
<evidence type="ECO:0000313" key="2">
    <source>
        <dbReference type="EnsemblPlants" id="TuG1812G0500003201.01.T02"/>
    </source>
</evidence>
<dbReference type="AlphaFoldDB" id="A0A8R7QE06"/>
<dbReference type="EnsemblPlants" id="TuG1812G0500003201.01.T02">
    <property type="protein sequence ID" value="TuG1812G0500003201.01.T02"/>
    <property type="gene ID" value="TuG1812G0500003201.01"/>
</dbReference>
<feature type="region of interest" description="Disordered" evidence="1">
    <location>
        <begin position="92"/>
        <end position="149"/>
    </location>
</feature>
<evidence type="ECO:0000256" key="1">
    <source>
        <dbReference type="SAM" id="MobiDB-lite"/>
    </source>
</evidence>
<feature type="compositionally biased region" description="Low complexity" evidence="1">
    <location>
        <begin position="98"/>
        <end position="109"/>
    </location>
</feature>
<protein>
    <submittedName>
        <fullName evidence="2">Uncharacterized protein</fullName>
    </submittedName>
</protein>
<evidence type="ECO:0000313" key="3">
    <source>
        <dbReference type="Proteomes" id="UP000015106"/>
    </source>
</evidence>
<feature type="compositionally biased region" description="Low complexity" evidence="1">
    <location>
        <begin position="125"/>
        <end position="139"/>
    </location>
</feature>